<sequence length="546" mass="62772">MSQSNQPATETNSQVVMVGVEQNRPMVAKKDEQILSTPISSTMRYHVIGYILFGASNTLVYKYQNTTIIDGVAFNHPFIQCIIMFLGMHMPLYWYIYKSKTNTLNMEIDPTKKSMKQFKDYLQVWIPAICDFISSTLNFTALNFIDSSVYQMLRGGTIIFTSIFSKWMFRKKFLAYRYVGIGQVVVGLVIVGMSNFFFFDSEDTHNDSSHKLMAIILLLISMVFNGLQYSYEELIYSRYNIHPTKLVGLEGLYGLIIYAILLPIFNSTDCPFPNNRGCTEIRTIGSDGLVSTTYKMESVSLFFSQIGQDSALLAFVIIGFFTIAFYNVNGLSTTKFFSGLTRSIIDQIRTIFIWIVGLAVTFTGAREWETLDYRANILKIFGFFFIVAGNLVYNGLIKLPYLPRENDQERKFKLSADNIESDSFHNQFQAPDLARLSTLQLRQRNSQLLSQQPQQIQQIHQQFLQFQMKKMYQTGIQKTSSELKDLNQNQESDQNNKLVKQLSNEYAQQQQTEQQLPQLTEQQLELQQQTQSNQQTIQIQIQSSAN</sequence>
<feature type="transmembrane region" description="Helical" evidence="6">
    <location>
        <begin position="176"/>
        <end position="198"/>
    </location>
</feature>
<name>Q22S23_TETTS</name>
<dbReference type="OrthoDB" id="300580at2759"/>
<dbReference type="KEGG" id="tet:TTHERM_00011150"/>
<feature type="transmembrane region" description="Helical" evidence="6">
    <location>
        <begin position="122"/>
        <end position="145"/>
    </location>
</feature>
<proteinExistence type="predicted"/>
<dbReference type="AlphaFoldDB" id="Q22S23"/>
<dbReference type="HOGENOM" id="CLU_499245_0_0_1"/>
<feature type="transmembrane region" description="Helical" evidence="6">
    <location>
        <begin position="47"/>
        <end position="64"/>
    </location>
</feature>
<feature type="transmembrane region" description="Helical" evidence="6">
    <location>
        <begin position="377"/>
        <end position="396"/>
    </location>
</feature>
<feature type="transmembrane region" description="Helical" evidence="6">
    <location>
        <begin position="210"/>
        <end position="227"/>
    </location>
</feature>
<keyword evidence="5" id="KW-0175">Coiled coil</keyword>
<feature type="transmembrane region" description="Helical" evidence="6">
    <location>
        <begin position="310"/>
        <end position="328"/>
    </location>
</feature>
<dbReference type="GO" id="GO:0000139">
    <property type="term" value="C:Golgi membrane"/>
    <property type="evidence" value="ECO:0007669"/>
    <property type="project" value="InterPro"/>
</dbReference>
<dbReference type="RefSeq" id="XP_001008194.1">
    <property type="nucleotide sequence ID" value="XM_001008194.3"/>
</dbReference>
<dbReference type="InterPro" id="IPR007271">
    <property type="entry name" value="Nuc_sug_transpt"/>
</dbReference>
<keyword evidence="3 6" id="KW-1133">Transmembrane helix</keyword>
<accession>Q22S23</accession>
<evidence type="ECO:0000256" key="5">
    <source>
        <dbReference type="SAM" id="Coils"/>
    </source>
</evidence>
<keyword evidence="4 6" id="KW-0472">Membrane</keyword>
<comment type="subcellular location">
    <subcellularLocation>
        <location evidence="1">Membrane</location>
        <topology evidence="1">Multi-pass membrane protein</topology>
    </subcellularLocation>
</comment>
<evidence type="ECO:0000256" key="6">
    <source>
        <dbReference type="SAM" id="Phobius"/>
    </source>
</evidence>
<dbReference type="SUPFAM" id="SSF103481">
    <property type="entry name" value="Multidrug resistance efflux transporter EmrE"/>
    <property type="match status" value="1"/>
</dbReference>
<dbReference type="Proteomes" id="UP000009168">
    <property type="component" value="Unassembled WGS sequence"/>
</dbReference>
<evidence type="ECO:0000256" key="3">
    <source>
        <dbReference type="ARBA" id="ARBA00022989"/>
    </source>
</evidence>
<evidence type="ECO:0000256" key="1">
    <source>
        <dbReference type="ARBA" id="ARBA00004141"/>
    </source>
</evidence>
<keyword evidence="8" id="KW-1185">Reference proteome</keyword>
<dbReference type="EMBL" id="GG662845">
    <property type="protein sequence ID" value="EAR87949.1"/>
    <property type="molecule type" value="Genomic_DNA"/>
</dbReference>
<organism evidence="7 8">
    <name type="scientific">Tetrahymena thermophila (strain SB210)</name>
    <dbReference type="NCBI Taxonomy" id="312017"/>
    <lineage>
        <taxon>Eukaryota</taxon>
        <taxon>Sar</taxon>
        <taxon>Alveolata</taxon>
        <taxon>Ciliophora</taxon>
        <taxon>Intramacronucleata</taxon>
        <taxon>Oligohymenophorea</taxon>
        <taxon>Hymenostomatida</taxon>
        <taxon>Tetrahymenina</taxon>
        <taxon>Tetrahymenidae</taxon>
        <taxon>Tetrahymena</taxon>
    </lineage>
</organism>
<protein>
    <submittedName>
        <fullName evidence="7">Nucleotide-sugar transporter</fullName>
    </submittedName>
</protein>
<feature type="transmembrane region" description="Helical" evidence="6">
    <location>
        <begin position="348"/>
        <end position="365"/>
    </location>
</feature>
<reference evidence="8" key="1">
    <citation type="journal article" date="2006" name="PLoS Biol.">
        <title>Macronuclear genome sequence of the ciliate Tetrahymena thermophila, a model eukaryote.</title>
        <authorList>
            <person name="Eisen J.A."/>
            <person name="Coyne R.S."/>
            <person name="Wu M."/>
            <person name="Wu D."/>
            <person name="Thiagarajan M."/>
            <person name="Wortman J.R."/>
            <person name="Badger J.H."/>
            <person name="Ren Q."/>
            <person name="Amedeo P."/>
            <person name="Jones K.M."/>
            <person name="Tallon L.J."/>
            <person name="Delcher A.L."/>
            <person name="Salzberg S.L."/>
            <person name="Silva J.C."/>
            <person name="Haas B.J."/>
            <person name="Majoros W.H."/>
            <person name="Farzad M."/>
            <person name="Carlton J.M."/>
            <person name="Smith R.K. Jr."/>
            <person name="Garg J."/>
            <person name="Pearlman R.E."/>
            <person name="Karrer K.M."/>
            <person name="Sun L."/>
            <person name="Manning G."/>
            <person name="Elde N.C."/>
            <person name="Turkewitz A.P."/>
            <person name="Asai D.J."/>
            <person name="Wilkes D.E."/>
            <person name="Wang Y."/>
            <person name="Cai H."/>
            <person name="Collins K."/>
            <person name="Stewart B.A."/>
            <person name="Lee S.R."/>
            <person name="Wilamowska K."/>
            <person name="Weinberg Z."/>
            <person name="Ruzzo W.L."/>
            <person name="Wloga D."/>
            <person name="Gaertig J."/>
            <person name="Frankel J."/>
            <person name="Tsao C.-C."/>
            <person name="Gorovsky M.A."/>
            <person name="Keeling P.J."/>
            <person name="Waller R.F."/>
            <person name="Patron N.J."/>
            <person name="Cherry J.M."/>
            <person name="Stover N.A."/>
            <person name="Krieger C.J."/>
            <person name="del Toro C."/>
            <person name="Ryder H.F."/>
            <person name="Williamson S.C."/>
            <person name="Barbeau R.A."/>
            <person name="Hamilton E.P."/>
            <person name="Orias E."/>
        </authorList>
    </citation>
    <scope>NUCLEOTIDE SEQUENCE [LARGE SCALE GENOMIC DNA]</scope>
    <source>
        <strain evidence="8">SB210</strain>
    </source>
</reference>
<dbReference type="GO" id="GO:0015165">
    <property type="term" value="F:pyrimidine nucleotide-sugar transmembrane transporter activity"/>
    <property type="evidence" value="ECO:0007669"/>
    <property type="project" value="InterPro"/>
</dbReference>
<dbReference type="InParanoid" id="Q22S23"/>
<evidence type="ECO:0000313" key="8">
    <source>
        <dbReference type="Proteomes" id="UP000009168"/>
    </source>
</evidence>
<dbReference type="OMA" id="SMENSCI"/>
<keyword evidence="2 6" id="KW-0812">Transmembrane</keyword>
<evidence type="ECO:0000256" key="2">
    <source>
        <dbReference type="ARBA" id="ARBA00022692"/>
    </source>
</evidence>
<gene>
    <name evidence="7" type="ORF">TTHERM_00011150</name>
</gene>
<dbReference type="Pfam" id="PF04142">
    <property type="entry name" value="Nuc_sug_transp"/>
    <property type="match status" value="1"/>
</dbReference>
<feature type="transmembrane region" description="Helical" evidence="6">
    <location>
        <begin position="76"/>
        <end position="96"/>
    </location>
</feature>
<dbReference type="Gene3D" id="1.10.3730.20">
    <property type="match status" value="1"/>
</dbReference>
<feature type="transmembrane region" description="Helical" evidence="6">
    <location>
        <begin position="247"/>
        <end position="265"/>
    </location>
</feature>
<evidence type="ECO:0000313" key="7">
    <source>
        <dbReference type="EMBL" id="EAR87949.1"/>
    </source>
</evidence>
<dbReference type="PANTHER" id="PTHR13146:SF0">
    <property type="entry name" value="SOLUTE CARRIER FAMILY 35 MEMBER F6"/>
    <property type="match status" value="1"/>
</dbReference>
<evidence type="ECO:0000256" key="4">
    <source>
        <dbReference type="ARBA" id="ARBA00023136"/>
    </source>
</evidence>
<dbReference type="PANTHER" id="PTHR13146">
    <property type="match status" value="1"/>
</dbReference>
<dbReference type="InterPro" id="IPR037185">
    <property type="entry name" value="EmrE-like"/>
</dbReference>
<feature type="coiled-coil region" evidence="5">
    <location>
        <begin position="476"/>
        <end position="529"/>
    </location>
</feature>
<dbReference type="GeneID" id="7831424"/>
<dbReference type="eggNOG" id="KOG3912">
    <property type="taxonomic scope" value="Eukaryota"/>
</dbReference>